<protein>
    <submittedName>
        <fullName evidence="2">Uncharacterized protein</fullName>
    </submittedName>
</protein>
<dbReference type="InterPro" id="IPR036770">
    <property type="entry name" value="Ankyrin_rpt-contain_sf"/>
</dbReference>
<feature type="non-terminal residue" evidence="2">
    <location>
        <position position="1"/>
    </location>
</feature>
<proteinExistence type="predicted"/>
<evidence type="ECO:0000256" key="1">
    <source>
        <dbReference type="PROSITE-ProRule" id="PRU00023"/>
    </source>
</evidence>
<dbReference type="EMBL" id="HACG01018405">
    <property type="protein sequence ID" value="CEK65270.1"/>
    <property type="molecule type" value="Transcribed_RNA"/>
</dbReference>
<keyword evidence="1" id="KW-0040">ANK repeat</keyword>
<dbReference type="InterPro" id="IPR002110">
    <property type="entry name" value="Ankyrin_rpt"/>
</dbReference>
<gene>
    <name evidence="2" type="primary">ORF54480</name>
</gene>
<dbReference type="AlphaFoldDB" id="A0A0B6ZBX1"/>
<dbReference type="PROSITE" id="PS50088">
    <property type="entry name" value="ANK_REPEAT"/>
    <property type="match status" value="1"/>
</dbReference>
<dbReference type="Pfam" id="PF00023">
    <property type="entry name" value="Ank"/>
    <property type="match status" value="1"/>
</dbReference>
<name>A0A0B6ZBX1_9EUPU</name>
<sequence>YTKWTALHWATDRDNAKMVRLLLNAGADPTRPGMRGELASSRVKSEDIKEMLENAVATWSEGRQVEKSSTFMHSFNAKASLDSARSLESLSAHAKNRDFLATPMPTFPALGISSRSDPKIRYTKRSVNDVASKSLNSLFPWKSYSRQ</sequence>
<organism evidence="2">
    <name type="scientific">Arion vulgaris</name>
    <dbReference type="NCBI Taxonomy" id="1028688"/>
    <lineage>
        <taxon>Eukaryota</taxon>
        <taxon>Metazoa</taxon>
        <taxon>Spiralia</taxon>
        <taxon>Lophotrochozoa</taxon>
        <taxon>Mollusca</taxon>
        <taxon>Gastropoda</taxon>
        <taxon>Heterobranchia</taxon>
        <taxon>Euthyneura</taxon>
        <taxon>Panpulmonata</taxon>
        <taxon>Eupulmonata</taxon>
        <taxon>Stylommatophora</taxon>
        <taxon>Helicina</taxon>
        <taxon>Arionoidea</taxon>
        <taxon>Arionidae</taxon>
        <taxon>Arion</taxon>
    </lineage>
</organism>
<dbReference type="PROSITE" id="PS50297">
    <property type="entry name" value="ANK_REP_REGION"/>
    <property type="match status" value="1"/>
</dbReference>
<feature type="non-terminal residue" evidence="2">
    <location>
        <position position="147"/>
    </location>
</feature>
<dbReference type="SMART" id="SM00248">
    <property type="entry name" value="ANK"/>
    <property type="match status" value="1"/>
</dbReference>
<accession>A0A0B6ZBX1</accession>
<reference evidence="2" key="1">
    <citation type="submission" date="2014-12" db="EMBL/GenBank/DDBJ databases">
        <title>Insight into the proteome of Arion vulgaris.</title>
        <authorList>
            <person name="Aradska J."/>
            <person name="Bulat T."/>
            <person name="Smidak R."/>
            <person name="Sarate P."/>
            <person name="Gangsoo J."/>
            <person name="Sialana F."/>
            <person name="Bilban M."/>
            <person name="Lubec G."/>
        </authorList>
    </citation>
    <scope>NUCLEOTIDE SEQUENCE</scope>
    <source>
        <tissue evidence="2">Skin</tissue>
    </source>
</reference>
<evidence type="ECO:0000313" key="2">
    <source>
        <dbReference type="EMBL" id="CEK65270.1"/>
    </source>
</evidence>
<feature type="repeat" description="ANK" evidence="1">
    <location>
        <begin position="2"/>
        <end position="28"/>
    </location>
</feature>
<dbReference type="SUPFAM" id="SSF48403">
    <property type="entry name" value="Ankyrin repeat"/>
    <property type="match status" value="1"/>
</dbReference>
<dbReference type="Gene3D" id="1.25.40.20">
    <property type="entry name" value="Ankyrin repeat-containing domain"/>
    <property type="match status" value="1"/>
</dbReference>